<sequence length="444" mass="51423">MADFGLSQHPSAESKDIDFHKKFHLFFRRYKKIVLVGIYKESPSDNKKEQASSSGVNIIPTNNFYLICYFCTDSRFHLIPGDKFNFKFIKHLHCHLNQKNGHGANAVVDNSYKLGDTQYLAGCESRQFQGMFWRKCSRNKIFLGIYSQYLNFSLVSGEFNGADGTSVLRICITLCYTNISYLTNGQLLQIFITSNEATNFIYCQRSKRLEMPGWEYLTSVFEYKSWAFLILSSALIGLVNWNRKSLLDYILLIQGQSLQGKWRRKCPWLALCLATGTIVCTLYQGKVTVDLIAPLRITKIKSIQELLMRRSYKIVTADMPKEDNLEMAKLFSKKQLIYDPNKFYLENPEMIGTSPTSALERGDLAGKNVGKGAVLVNKPRIMFALAATRYRHPNLSCNFVDETWDQYWETWMVKSHLAHELYVIKYRMLQAGFYTFWDHILQFQ</sequence>
<evidence type="ECO:0000313" key="1">
    <source>
        <dbReference type="EMBL" id="CAG7732071.1"/>
    </source>
</evidence>
<proteinExistence type="predicted"/>
<feature type="non-terminal residue" evidence="1">
    <location>
        <position position="444"/>
    </location>
</feature>
<gene>
    <name evidence="1" type="ORF">AFUS01_LOCUS20610</name>
</gene>
<keyword evidence="2" id="KW-1185">Reference proteome</keyword>
<accession>A0A8J2KUS3</accession>
<reference evidence="1" key="1">
    <citation type="submission" date="2021-06" db="EMBL/GenBank/DDBJ databases">
        <authorList>
            <person name="Hodson N. C."/>
            <person name="Mongue J. A."/>
            <person name="Jaron S. K."/>
        </authorList>
    </citation>
    <scope>NUCLEOTIDE SEQUENCE</scope>
</reference>
<dbReference type="AlphaFoldDB" id="A0A8J2KUS3"/>
<dbReference type="Proteomes" id="UP000708208">
    <property type="component" value="Unassembled WGS sequence"/>
</dbReference>
<protein>
    <submittedName>
        <fullName evidence="1">Uncharacterized protein</fullName>
    </submittedName>
</protein>
<evidence type="ECO:0000313" key="2">
    <source>
        <dbReference type="Proteomes" id="UP000708208"/>
    </source>
</evidence>
<organism evidence="1 2">
    <name type="scientific">Allacma fusca</name>
    <dbReference type="NCBI Taxonomy" id="39272"/>
    <lineage>
        <taxon>Eukaryota</taxon>
        <taxon>Metazoa</taxon>
        <taxon>Ecdysozoa</taxon>
        <taxon>Arthropoda</taxon>
        <taxon>Hexapoda</taxon>
        <taxon>Collembola</taxon>
        <taxon>Symphypleona</taxon>
        <taxon>Sminthuridae</taxon>
        <taxon>Allacma</taxon>
    </lineage>
</organism>
<name>A0A8J2KUS3_9HEXA</name>
<dbReference type="EMBL" id="CAJVCH010224404">
    <property type="protein sequence ID" value="CAG7732071.1"/>
    <property type="molecule type" value="Genomic_DNA"/>
</dbReference>
<comment type="caution">
    <text evidence="1">The sequence shown here is derived from an EMBL/GenBank/DDBJ whole genome shotgun (WGS) entry which is preliminary data.</text>
</comment>